<evidence type="ECO:0000256" key="2">
    <source>
        <dbReference type="ARBA" id="ARBA00022676"/>
    </source>
</evidence>
<dbReference type="InterPro" id="IPR001173">
    <property type="entry name" value="Glyco_trans_2-like"/>
</dbReference>
<dbReference type="Proteomes" id="UP000576480">
    <property type="component" value="Unassembled WGS sequence"/>
</dbReference>
<keyword evidence="8" id="KW-1185">Reference proteome</keyword>
<name>A0A6V8P3L1_9ACTN</name>
<dbReference type="GO" id="GO:0016020">
    <property type="term" value="C:membrane"/>
    <property type="evidence" value="ECO:0007669"/>
    <property type="project" value="GOC"/>
</dbReference>
<keyword evidence="3 5" id="KW-0808">Transferase</keyword>
<dbReference type="PANTHER" id="PTHR43398">
    <property type="entry name" value="DOLICHOL-PHOSPHATE MANNOSYLTRANSFERASE SUBUNIT 1"/>
    <property type="match status" value="1"/>
</dbReference>
<evidence type="ECO:0000313" key="5">
    <source>
        <dbReference type="EMBL" id="GFP27175.1"/>
    </source>
</evidence>
<gene>
    <name evidence="5" type="ORF">HKBW3S33_00589</name>
    <name evidence="6" type="ORF">HKBW3S43_00754</name>
</gene>
<dbReference type="PANTHER" id="PTHR43398:SF1">
    <property type="entry name" value="DOLICHOL-PHOSPHATE MANNOSYLTRANSFERASE SUBUNIT 1"/>
    <property type="match status" value="1"/>
</dbReference>
<comment type="caution">
    <text evidence="5">The sequence shown here is derived from an EMBL/GenBank/DDBJ whole genome shotgun (WGS) entry which is preliminary data.</text>
</comment>
<protein>
    <submittedName>
        <fullName evidence="5">Dolichol-phosphate mannosyltransferase</fullName>
    </submittedName>
</protein>
<dbReference type="AlphaFoldDB" id="A0A6V8P3L1"/>
<dbReference type="Pfam" id="PF00535">
    <property type="entry name" value="Glycos_transf_2"/>
    <property type="match status" value="1"/>
</dbReference>
<evidence type="ECO:0000256" key="1">
    <source>
        <dbReference type="ARBA" id="ARBA00006739"/>
    </source>
</evidence>
<evidence type="ECO:0000313" key="8">
    <source>
        <dbReference type="Proteomes" id="UP000591948"/>
    </source>
</evidence>
<sequence>MISGGRLRSLLIVPTYNERDNLRSLAEKIFSASLKVDVLVVDDDSPDGTGEVGEELAGQYQHFQILHRKNDRGYGKACLEGFKRAIQQHYDYICTMDADLSHDPSELKNLLARLDEYDVVIGSRYVEGGKMEVDWSLFRRAVSRLGSAFARFMLGLSLKDCTSGYRCYKRKVLESLDLDKIGSEGYSLLMEILYLCQQKGFRIGEVPIIYVDRQRGKSKLNRRVILEALFYVLKNGLRKIVLKYS</sequence>
<dbReference type="SUPFAM" id="SSF53448">
    <property type="entry name" value="Nucleotide-diphospho-sugar transferases"/>
    <property type="match status" value="1"/>
</dbReference>
<dbReference type="EMBL" id="BLRY01000019">
    <property type="protein sequence ID" value="GFP27175.1"/>
    <property type="molecule type" value="Genomic_DNA"/>
</dbReference>
<dbReference type="InterPro" id="IPR039528">
    <property type="entry name" value="DPM1-like"/>
</dbReference>
<dbReference type="GO" id="GO:0009247">
    <property type="term" value="P:glycolipid biosynthetic process"/>
    <property type="evidence" value="ECO:0007669"/>
    <property type="project" value="TreeGrafter"/>
</dbReference>
<evidence type="ECO:0000313" key="6">
    <source>
        <dbReference type="EMBL" id="GFP34962.1"/>
    </source>
</evidence>
<dbReference type="InterPro" id="IPR029044">
    <property type="entry name" value="Nucleotide-diphossugar_trans"/>
</dbReference>
<dbReference type="EMBL" id="BLSB01000037">
    <property type="protein sequence ID" value="GFP34962.1"/>
    <property type="molecule type" value="Genomic_DNA"/>
</dbReference>
<evidence type="ECO:0000313" key="7">
    <source>
        <dbReference type="Proteomes" id="UP000576480"/>
    </source>
</evidence>
<keyword evidence="2 5" id="KW-0328">Glycosyltransferase</keyword>
<dbReference type="FunFam" id="3.90.550.10:FF:000122">
    <property type="entry name" value="Dolichol-phosphate mannosyltransferase subunit 1"/>
    <property type="match status" value="1"/>
</dbReference>
<dbReference type="Gene3D" id="3.90.550.10">
    <property type="entry name" value="Spore Coat Polysaccharide Biosynthesis Protein SpsA, Chain A"/>
    <property type="match status" value="1"/>
</dbReference>
<accession>A0A6V8P3L1</accession>
<proteinExistence type="inferred from homology"/>
<feature type="domain" description="Glycosyltransferase 2-like" evidence="4">
    <location>
        <begin position="11"/>
        <end position="175"/>
    </location>
</feature>
<comment type="similarity">
    <text evidence="1">Belongs to the glycosyltransferase 2 family.</text>
</comment>
<dbReference type="Proteomes" id="UP000591948">
    <property type="component" value="Unassembled WGS sequence"/>
</dbReference>
<evidence type="ECO:0000256" key="3">
    <source>
        <dbReference type="ARBA" id="ARBA00022679"/>
    </source>
</evidence>
<dbReference type="GO" id="GO:0004582">
    <property type="term" value="F:dolichyl-phosphate beta-D-mannosyltransferase activity"/>
    <property type="evidence" value="ECO:0007669"/>
    <property type="project" value="InterPro"/>
</dbReference>
<dbReference type="CDD" id="cd06442">
    <property type="entry name" value="DPM1_like"/>
    <property type="match status" value="1"/>
</dbReference>
<reference evidence="7 8" key="1">
    <citation type="journal article" date="2020" name="Front. Microbiol.">
        <title>Single-cell genomics of novel Actinobacteria with the Wood-Ljungdahl pathway discovered in a serpentinizing system.</title>
        <authorList>
            <person name="Merino N."/>
            <person name="Kawai M."/>
            <person name="Boyd E.S."/>
            <person name="Colman D.R."/>
            <person name="McGlynn S.E."/>
            <person name="Nealson K.H."/>
            <person name="Kurokawa K."/>
            <person name="Hongoh Y."/>
        </authorList>
    </citation>
    <scope>NUCLEOTIDE SEQUENCE [LARGE SCALE GENOMIC DNA]</scope>
    <source>
        <strain evidence="5 8">S33</strain>
        <strain evidence="6 7">S43</strain>
    </source>
</reference>
<organism evidence="5 8">
    <name type="scientific">Candidatus Hakubella thermalkaliphila</name>
    <dbReference type="NCBI Taxonomy" id="2754717"/>
    <lineage>
        <taxon>Bacteria</taxon>
        <taxon>Bacillati</taxon>
        <taxon>Actinomycetota</taxon>
        <taxon>Actinomycetota incertae sedis</taxon>
        <taxon>Candidatus Hakubellales</taxon>
        <taxon>Candidatus Hakubellaceae</taxon>
        <taxon>Candidatus Hakubella</taxon>
    </lineage>
</organism>
<evidence type="ECO:0000259" key="4">
    <source>
        <dbReference type="Pfam" id="PF00535"/>
    </source>
</evidence>